<reference evidence="2" key="1">
    <citation type="submission" date="2021-05" db="EMBL/GenBank/DDBJ databases">
        <title>Comparative genomics of three Colletotrichum scovillei strains and genetic complementation revealed genes involved fungal growth and virulence on chili pepper.</title>
        <authorList>
            <person name="Hsieh D.-K."/>
            <person name="Chuang S.-C."/>
            <person name="Chen C.-Y."/>
            <person name="Chao Y.-T."/>
            <person name="Lu M.-Y.J."/>
            <person name="Lee M.-H."/>
            <person name="Shih M.-C."/>
        </authorList>
    </citation>
    <scope>NUCLEOTIDE SEQUENCE</scope>
    <source>
        <strain evidence="2">Coll-153</strain>
    </source>
</reference>
<name>A0A9P7QPJ7_9PEZI</name>
<keyword evidence="3" id="KW-1185">Reference proteome</keyword>
<dbReference type="EMBL" id="JAESDN010000021">
    <property type="protein sequence ID" value="KAG7040625.1"/>
    <property type="molecule type" value="Genomic_DNA"/>
</dbReference>
<organism evidence="2 3">
    <name type="scientific">Colletotrichum scovillei</name>
    <dbReference type="NCBI Taxonomy" id="1209932"/>
    <lineage>
        <taxon>Eukaryota</taxon>
        <taxon>Fungi</taxon>
        <taxon>Dikarya</taxon>
        <taxon>Ascomycota</taxon>
        <taxon>Pezizomycotina</taxon>
        <taxon>Sordariomycetes</taxon>
        <taxon>Hypocreomycetidae</taxon>
        <taxon>Glomerellales</taxon>
        <taxon>Glomerellaceae</taxon>
        <taxon>Colletotrichum</taxon>
        <taxon>Colletotrichum acutatum species complex</taxon>
    </lineage>
</organism>
<evidence type="ECO:0000256" key="1">
    <source>
        <dbReference type="SAM" id="MobiDB-lite"/>
    </source>
</evidence>
<accession>A0A9P7QPJ7</accession>
<gene>
    <name evidence="2" type="ORF">JMJ77_013622</name>
</gene>
<dbReference type="Proteomes" id="UP000699042">
    <property type="component" value="Unassembled WGS sequence"/>
</dbReference>
<evidence type="ECO:0000313" key="2">
    <source>
        <dbReference type="EMBL" id="KAG7040625.1"/>
    </source>
</evidence>
<dbReference type="AlphaFoldDB" id="A0A9P7QPJ7"/>
<sequence>MWLLYPPEPPIEYCRDCPTPSDITRPSSLVPRRRD</sequence>
<protein>
    <submittedName>
        <fullName evidence="2">Uncharacterized protein</fullName>
    </submittedName>
</protein>
<evidence type="ECO:0000313" key="3">
    <source>
        <dbReference type="Proteomes" id="UP000699042"/>
    </source>
</evidence>
<feature type="region of interest" description="Disordered" evidence="1">
    <location>
        <begin position="16"/>
        <end position="35"/>
    </location>
</feature>
<proteinExistence type="predicted"/>
<comment type="caution">
    <text evidence="2">The sequence shown here is derived from an EMBL/GenBank/DDBJ whole genome shotgun (WGS) entry which is preliminary data.</text>
</comment>